<sequence length="193" mass="20624">MGGDLILDEEARVQPKHEKVQREVREHQQREEQGRGRGDNGEAGKHGGAADRAAGKHEEDDEGGGKYEIVANKTSGGGRIRKAGPHSSPSWPPSTALNEPGCRVSGEQTKGSSMGGDLILDEEARVQPKHEKVQREVREHQQREEQGRGRGDNGEAGKHGGAADRAAGKHEEDDEGGGKYEIVANKTSGGGRS</sequence>
<dbReference type="Proteomes" id="UP000053144">
    <property type="component" value="Chromosome 1"/>
</dbReference>
<name>A0A0L9TLT3_PHAAN</name>
<proteinExistence type="predicted"/>
<accession>A0A0L9TLT3</accession>
<gene>
    <name evidence="2" type="ORF">LR48_Vigan01g109300</name>
</gene>
<feature type="compositionally biased region" description="Polar residues" evidence="1">
    <location>
        <begin position="87"/>
        <end position="97"/>
    </location>
</feature>
<dbReference type="AlphaFoldDB" id="A0A0L9TLT3"/>
<feature type="compositionally biased region" description="Basic and acidic residues" evidence="1">
    <location>
        <begin position="9"/>
        <end position="58"/>
    </location>
</feature>
<dbReference type="Gramene" id="KOM31538">
    <property type="protein sequence ID" value="KOM31538"/>
    <property type="gene ID" value="LR48_Vigan01g109300"/>
</dbReference>
<organism evidence="2 3">
    <name type="scientific">Phaseolus angularis</name>
    <name type="common">Azuki bean</name>
    <name type="synonym">Vigna angularis</name>
    <dbReference type="NCBI Taxonomy" id="3914"/>
    <lineage>
        <taxon>Eukaryota</taxon>
        <taxon>Viridiplantae</taxon>
        <taxon>Streptophyta</taxon>
        <taxon>Embryophyta</taxon>
        <taxon>Tracheophyta</taxon>
        <taxon>Spermatophyta</taxon>
        <taxon>Magnoliopsida</taxon>
        <taxon>eudicotyledons</taxon>
        <taxon>Gunneridae</taxon>
        <taxon>Pentapetalae</taxon>
        <taxon>rosids</taxon>
        <taxon>fabids</taxon>
        <taxon>Fabales</taxon>
        <taxon>Fabaceae</taxon>
        <taxon>Papilionoideae</taxon>
        <taxon>50 kb inversion clade</taxon>
        <taxon>NPAAA clade</taxon>
        <taxon>indigoferoid/millettioid clade</taxon>
        <taxon>Phaseoleae</taxon>
        <taxon>Vigna</taxon>
    </lineage>
</organism>
<feature type="region of interest" description="Disordered" evidence="1">
    <location>
        <begin position="1"/>
        <end position="193"/>
    </location>
</feature>
<evidence type="ECO:0000256" key="1">
    <source>
        <dbReference type="SAM" id="MobiDB-lite"/>
    </source>
</evidence>
<evidence type="ECO:0000313" key="2">
    <source>
        <dbReference type="EMBL" id="KOM31538.1"/>
    </source>
</evidence>
<feature type="compositionally biased region" description="Basic and acidic residues" evidence="1">
    <location>
        <begin position="122"/>
        <end position="171"/>
    </location>
</feature>
<protein>
    <submittedName>
        <fullName evidence="2">Uncharacterized protein</fullName>
    </submittedName>
</protein>
<reference evidence="3" key="1">
    <citation type="journal article" date="2015" name="Proc. Natl. Acad. Sci. U.S.A.">
        <title>Genome sequencing of adzuki bean (Vigna angularis) provides insight into high starch and low fat accumulation and domestication.</title>
        <authorList>
            <person name="Yang K."/>
            <person name="Tian Z."/>
            <person name="Chen C."/>
            <person name="Luo L."/>
            <person name="Zhao B."/>
            <person name="Wang Z."/>
            <person name="Yu L."/>
            <person name="Li Y."/>
            <person name="Sun Y."/>
            <person name="Li W."/>
            <person name="Chen Y."/>
            <person name="Li Y."/>
            <person name="Zhang Y."/>
            <person name="Ai D."/>
            <person name="Zhao J."/>
            <person name="Shang C."/>
            <person name="Ma Y."/>
            <person name="Wu B."/>
            <person name="Wang M."/>
            <person name="Gao L."/>
            <person name="Sun D."/>
            <person name="Zhang P."/>
            <person name="Guo F."/>
            <person name="Wang W."/>
            <person name="Li Y."/>
            <person name="Wang J."/>
            <person name="Varshney R.K."/>
            <person name="Wang J."/>
            <person name="Ling H.Q."/>
            <person name="Wan P."/>
        </authorList>
    </citation>
    <scope>NUCLEOTIDE SEQUENCE</scope>
    <source>
        <strain evidence="3">cv. Jingnong 6</strain>
    </source>
</reference>
<dbReference type="EMBL" id="CM003371">
    <property type="protein sequence ID" value="KOM31538.1"/>
    <property type="molecule type" value="Genomic_DNA"/>
</dbReference>
<evidence type="ECO:0000313" key="3">
    <source>
        <dbReference type="Proteomes" id="UP000053144"/>
    </source>
</evidence>